<dbReference type="PANTHER" id="PTHR47268:SF4">
    <property type="entry name" value="ACYLPHOSPHATASE"/>
    <property type="match status" value="1"/>
</dbReference>
<feature type="domain" description="Acylphosphatase-like" evidence="6">
    <location>
        <begin position="7"/>
        <end position="92"/>
    </location>
</feature>
<dbReference type="EC" id="3.6.1.7" evidence="2 4"/>
<feature type="active site" evidence="4">
    <location>
        <position position="22"/>
    </location>
</feature>
<dbReference type="PROSITE" id="PS00151">
    <property type="entry name" value="ACYLPHOSPHATASE_2"/>
    <property type="match status" value="1"/>
</dbReference>
<dbReference type="RefSeq" id="WP_145052540.1">
    <property type="nucleotide sequence ID" value="NZ_CP036433.1"/>
</dbReference>
<evidence type="ECO:0000313" key="7">
    <source>
        <dbReference type="EMBL" id="QDU94321.1"/>
    </source>
</evidence>
<dbReference type="OrthoDB" id="9808093at2"/>
<evidence type="ECO:0000256" key="3">
    <source>
        <dbReference type="ARBA" id="ARBA00047645"/>
    </source>
</evidence>
<evidence type="ECO:0000313" key="8">
    <source>
        <dbReference type="Proteomes" id="UP000317648"/>
    </source>
</evidence>
<dbReference type="InterPro" id="IPR001792">
    <property type="entry name" value="Acylphosphatase-like_dom"/>
</dbReference>
<comment type="similarity">
    <text evidence="1 5">Belongs to the acylphosphatase family.</text>
</comment>
<organism evidence="7 8">
    <name type="scientific">Lignipirellula cremea</name>
    <dbReference type="NCBI Taxonomy" id="2528010"/>
    <lineage>
        <taxon>Bacteria</taxon>
        <taxon>Pseudomonadati</taxon>
        <taxon>Planctomycetota</taxon>
        <taxon>Planctomycetia</taxon>
        <taxon>Pirellulales</taxon>
        <taxon>Pirellulaceae</taxon>
        <taxon>Lignipirellula</taxon>
    </lineage>
</organism>
<keyword evidence="4 7" id="KW-0378">Hydrolase</keyword>
<dbReference type="EMBL" id="CP036433">
    <property type="protein sequence ID" value="QDU94321.1"/>
    <property type="molecule type" value="Genomic_DNA"/>
</dbReference>
<evidence type="ECO:0000259" key="6">
    <source>
        <dbReference type="PROSITE" id="PS51160"/>
    </source>
</evidence>
<dbReference type="PANTHER" id="PTHR47268">
    <property type="entry name" value="ACYLPHOSPHATASE"/>
    <property type="match status" value="1"/>
</dbReference>
<dbReference type="SUPFAM" id="SSF54975">
    <property type="entry name" value="Acylphosphatase/BLUF domain-like"/>
    <property type="match status" value="1"/>
</dbReference>
<dbReference type="Pfam" id="PF00708">
    <property type="entry name" value="Acylphosphatase"/>
    <property type="match status" value="1"/>
</dbReference>
<feature type="active site" evidence="4">
    <location>
        <position position="40"/>
    </location>
</feature>
<gene>
    <name evidence="7" type="primary">yccX</name>
    <name evidence="7" type="ORF">Pla8534_21100</name>
</gene>
<keyword evidence="8" id="KW-1185">Reference proteome</keyword>
<protein>
    <recommendedName>
        <fullName evidence="2 4">acylphosphatase</fullName>
        <ecNumber evidence="2 4">3.6.1.7</ecNumber>
    </recommendedName>
</protein>
<evidence type="ECO:0000256" key="1">
    <source>
        <dbReference type="ARBA" id="ARBA00005614"/>
    </source>
</evidence>
<dbReference type="Proteomes" id="UP000317648">
    <property type="component" value="Chromosome"/>
</dbReference>
<accession>A0A518DR54</accession>
<dbReference type="InterPro" id="IPR036046">
    <property type="entry name" value="Acylphosphatase-like_dom_sf"/>
</dbReference>
<dbReference type="PROSITE" id="PS51160">
    <property type="entry name" value="ACYLPHOSPHATASE_3"/>
    <property type="match status" value="1"/>
</dbReference>
<sequence>MDSHGVTRTVHYSGHVQGVGFRYTSSRIARRFEVAGFVKNLPDGRVLLVAEGDAAEVTRFLTAVNDQLQANIRHADIVEAPAAGEFTHFEIR</sequence>
<dbReference type="InterPro" id="IPR017968">
    <property type="entry name" value="Acylphosphatase_CS"/>
</dbReference>
<dbReference type="Gene3D" id="3.30.70.100">
    <property type="match status" value="1"/>
</dbReference>
<comment type="catalytic activity">
    <reaction evidence="3 4">
        <text>an acyl phosphate + H2O = a carboxylate + phosphate + H(+)</text>
        <dbReference type="Rhea" id="RHEA:14965"/>
        <dbReference type="ChEBI" id="CHEBI:15377"/>
        <dbReference type="ChEBI" id="CHEBI:15378"/>
        <dbReference type="ChEBI" id="CHEBI:29067"/>
        <dbReference type="ChEBI" id="CHEBI:43474"/>
        <dbReference type="ChEBI" id="CHEBI:59918"/>
        <dbReference type="EC" id="3.6.1.7"/>
    </reaction>
</comment>
<dbReference type="GO" id="GO:0003998">
    <property type="term" value="F:acylphosphatase activity"/>
    <property type="evidence" value="ECO:0007669"/>
    <property type="project" value="UniProtKB-EC"/>
</dbReference>
<dbReference type="InterPro" id="IPR020456">
    <property type="entry name" value="Acylphosphatase"/>
</dbReference>
<dbReference type="AlphaFoldDB" id="A0A518DR54"/>
<name>A0A518DR54_9BACT</name>
<evidence type="ECO:0000256" key="5">
    <source>
        <dbReference type="RuleBase" id="RU004168"/>
    </source>
</evidence>
<reference evidence="7 8" key="1">
    <citation type="submission" date="2019-02" db="EMBL/GenBank/DDBJ databases">
        <title>Deep-cultivation of Planctomycetes and their phenomic and genomic characterization uncovers novel biology.</title>
        <authorList>
            <person name="Wiegand S."/>
            <person name="Jogler M."/>
            <person name="Boedeker C."/>
            <person name="Pinto D."/>
            <person name="Vollmers J."/>
            <person name="Rivas-Marin E."/>
            <person name="Kohn T."/>
            <person name="Peeters S.H."/>
            <person name="Heuer A."/>
            <person name="Rast P."/>
            <person name="Oberbeckmann S."/>
            <person name="Bunk B."/>
            <person name="Jeske O."/>
            <person name="Meyerdierks A."/>
            <person name="Storesund J.E."/>
            <person name="Kallscheuer N."/>
            <person name="Luecker S."/>
            <person name="Lage O.M."/>
            <person name="Pohl T."/>
            <person name="Merkel B.J."/>
            <person name="Hornburger P."/>
            <person name="Mueller R.-W."/>
            <person name="Bruemmer F."/>
            <person name="Labrenz M."/>
            <person name="Spormann A.M."/>
            <person name="Op den Camp H."/>
            <person name="Overmann J."/>
            <person name="Amann R."/>
            <person name="Jetten M.S.M."/>
            <person name="Mascher T."/>
            <person name="Medema M.H."/>
            <person name="Devos D.P."/>
            <person name="Kaster A.-K."/>
            <person name="Ovreas L."/>
            <person name="Rohde M."/>
            <person name="Galperin M.Y."/>
            <person name="Jogler C."/>
        </authorList>
    </citation>
    <scope>NUCLEOTIDE SEQUENCE [LARGE SCALE GENOMIC DNA]</scope>
    <source>
        <strain evidence="7 8">Pla85_3_4</strain>
    </source>
</reference>
<dbReference type="KEGG" id="lcre:Pla8534_21100"/>
<evidence type="ECO:0000256" key="2">
    <source>
        <dbReference type="ARBA" id="ARBA00012150"/>
    </source>
</evidence>
<evidence type="ECO:0000256" key="4">
    <source>
        <dbReference type="PROSITE-ProRule" id="PRU00520"/>
    </source>
</evidence>
<proteinExistence type="inferred from homology"/>